<comment type="caution">
    <text evidence="1">The sequence shown here is derived from an EMBL/GenBank/DDBJ whole genome shotgun (WGS) entry which is preliminary data.</text>
</comment>
<sequence length="41" mass="4864">VIRREGGYAYVDIAEIALRTHGQTFIDFVHRYTTEEWTTFT</sequence>
<gene>
    <name evidence="1" type="ORF">S12H4_25495</name>
</gene>
<dbReference type="AlphaFoldDB" id="X1SH45"/>
<name>X1SH45_9ZZZZ</name>
<evidence type="ECO:0000313" key="1">
    <source>
        <dbReference type="EMBL" id="GAI74740.1"/>
    </source>
</evidence>
<reference evidence="1" key="1">
    <citation type="journal article" date="2014" name="Front. Microbiol.">
        <title>High frequency of phylogenetically diverse reductive dehalogenase-homologous genes in deep subseafloor sedimentary metagenomes.</title>
        <authorList>
            <person name="Kawai M."/>
            <person name="Futagami T."/>
            <person name="Toyoda A."/>
            <person name="Takaki Y."/>
            <person name="Nishi S."/>
            <person name="Hori S."/>
            <person name="Arai W."/>
            <person name="Tsubouchi T."/>
            <person name="Morono Y."/>
            <person name="Uchiyama I."/>
            <person name="Ito T."/>
            <person name="Fujiyama A."/>
            <person name="Inagaki F."/>
            <person name="Takami H."/>
        </authorList>
    </citation>
    <scope>NUCLEOTIDE SEQUENCE</scope>
    <source>
        <strain evidence="1">Expedition CK06-06</strain>
    </source>
</reference>
<protein>
    <submittedName>
        <fullName evidence="1">Uncharacterized protein</fullName>
    </submittedName>
</protein>
<feature type="non-terminal residue" evidence="1">
    <location>
        <position position="41"/>
    </location>
</feature>
<organism evidence="1">
    <name type="scientific">marine sediment metagenome</name>
    <dbReference type="NCBI Taxonomy" id="412755"/>
    <lineage>
        <taxon>unclassified sequences</taxon>
        <taxon>metagenomes</taxon>
        <taxon>ecological metagenomes</taxon>
    </lineage>
</organism>
<feature type="non-terminal residue" evidence="1">
    <location>
        <position position="1"/>
    </location>
</feature>
<accession>X1SH45</accession>
<proteinExistence type="predicted"/>
<dbReference type="EMBL" id="BARW01014338">
    <property type="protein sequence ID" value="GAI74740.1"/>
    <property type="molecule type" value="Genomic_DNA"/>
</dbReference>